<dbReference type="Pfam" id="PF03445">
    <property type="entry name" value="DUF294"/>
    <property type="match status" value="1"/>
</dbReference>
<gene>
    <name evidence="2" type="ORF">KVG91_21230</name>
</gene>
<sequence>MTDASADRFRSMADRVREALSACGYRRCRLCGLHH</sequence>
<organism evidence="2 3">
    <name type="scientific">Pseudomonas azadiae</name>
    <dbReference type="NCBI Taxonomy" id="2843612"/>
    <lineage>
        <taxon>Bacteria</taxon>
        <taxon>Pseudomonadati</taxon>
        <taxon>Pseudomonadota</taxon>
        <taxon>Gammaproteobacteria</taxon>
        <taxon>Pseudomonadales</taxon>
        <taxon>Pseudomonadaceae</taxon>
        <taxon>Pseudomonas</taxon>
    </lineage>
</organism>
<proteinExistence type="predicted"/>
<accession>A0ABS6P3T3</accession>
<dbReference type="EMBL" id="JAHSTY010000002">
    <property type="protein sequence ID" value="MBV4455110.1"/>
    <property type="molecule type" value="Genomic_DNA"/>
</dbReference>
<protein>
    <recommendedName>
        <fullName evidence="1">Protein-PII uridylyltransferase N-terminal domain-containing protein</fullName>
    </recommendedName>
</protein>
<name>A0ABS6P3T3_9PSED</name>
<dbReference type="InterPro" id="IPR005105">
    <property type="entry name" value="GlnD_Uridyltrans_N"/>
</dbReference>
<evidence type="ECO:0000313" key="2">
    <source>
        <dbReference type="EMBL" id="MBV4455110.1"/>
    </source>
</evidence>
<feature type="domain" description="Protein-PII uridylyltransferase N-terminal" evidence="1">
    <location>
        <begin position="2"/>
        <end position="29"/>
    </location>
</feature>
<comment type="caution">
    <text evidence="2">The sequence shown here is derived from an EMBL/GenBank/DDBJ whole genome shotgun (WGS) entry which is preliminary data.</text>
</comment>
<dbReference type="Proteomes" id="UP001048976">
    <property type="component" value="Unassembled WGS sequence"/>
</dbReference>
<reference evidence="2" key="1">
    <citation type="submission" date="2021-06" db="EMBL/GenBank/DDBJ databases">
        <title>Updating the genus Pseudomonas: Description of 43 new species and partition of the Pseudomonas putida group.</title>
        <authorList>
            <person name="Girard L."/>
            <person name="Lood C."/>
            <person name="Vandamme P."/>
            <person name="Rokni-Zadeh H."/>
            <person name="Van Noort V."/>
            <person name="Hofte M."/>
            <person name="Lavigne R."/>
            <person name="De Mot R."/>
        </authorList>
    </citation>
    <scope>NUCLEOTIDE SEQUENCE</scope>
    <source>
        <strain evidence="2">SWRI103</strain>
    </source>
</reference>
<keyword evidence="3" id="KW-1185">Reference proteome</keyword>
<evidence type="ECO:0000259" key="1">
    <source>
        <dbReference type="Pfam" id="PF03445"/>
    </source>
</evidence>
<evidence type="ECO:0000313" key="3">
    <source>
        <dbReference type="Proteomes" id="UP001048976"/>
    </source>
</evidence>